<evidence type="ECO:0000256" key="5">
    <source>
        <dbReference type="ARBA" id="ARBA00022793"/>
    </source>
</evidence>
<comment type="caution">
    <text evidence="8">The sequence shown here is derived from an EMBL/GenBank/DDBJ whole genome shotgun (WGS) entry which is preliminary data.</text>
</comment>
<evidence type="ECO:0000256" key="4">
    <source>
        <dbReference type="ARBA" id="ARBA00022631"/>
    </source>
</evidence>
<evidence type="ECO:0000313" key="8">
    <source>
        <dbReference type="EMBL" id="MDO3721213.1"/>
    </source>
</evidence>
<protein>
    <recommendedName>
        <fullName evidence="3">2-oxo-4-hydroxy-4-carboxy-5-ureidoimidazoline decarboxylase</fullName>
        <ecNumber evidence="3">4.1.1.97</ecNumber>
    </recommendedName>
</protein>
<dbReference type="InterPro" id="IPR017595">
    <property type="entry name" value="OHCU_decarboxylase-2"/>
</dbReference>
<comment type="pathway">
    <text evidence="2">Purine metabolism; urate degradation; (S)-allantoin from urate: step 3/3.</text>
</comment>
<dbReference type="Proteomes" id="UP001168640">
    <property type="component" value="Unassembled WGS sequence"/>
</dbReference>
<keyword evidence="5" id="KW-0210">Decarboxylase</keyword>
<evidence type="ECO:0000256" key="3">
    <source>
        <dbReference type="ARBA" id="ARBA00012257"/>
    </source>
</evidence>
<proteinExistence type="predicted"/>
<dbReference type="InterPro" id="IPR018020">
    <property type="entry name" value="OHCU_decarboxylase"/>
</dbReference>
<dbReference type="SUPFAM" id="SSF158694">
    <property type="entry name" value="UraD-Like"/>
    <property type="match status" value="1"/>
</dbReference>
<dbReference type="PANTHER" id="PTHR43466">
    <property type="entry name" value="2-OXO-4-HYDROXY-4-CARBOXY-5-UREIDOIMIDAZOLINE DECARBOXYLASE-RELATED"/>
    <property type="match status" value="1"/>
</dbReference>
<organism evidence="8 9">
    <name type="scientific">Marinobacter suaedae</name>
    <dbReference type="NCBI Taxonomy" id="3057675"/>
    <lineage>
        <taxon>Bacteria</taxon>
        <taxon>Pseudomonadati</taxon>
        <taxon>Pseudomonadota</taxon>
        <taxon>Gammaproteobacteria</taxon>
        <taxon>Pseudomonadales</taxon>
        <taxon>Marinobacteraceae</taxon>
        <taxon>Marinobacter</taxon>
    </lineage>
</organism>
<keyword evidence="4" id="KW-0659">Purine metabolism</keyword>
<comment type="catalytic activity">
    <reaction evidence="1">
        <text>5-hydroxy-2-oxo-4-ureido-2,5-dihydro-1H-imidazole-5-carboxylate + H(+) = (S)-allantoin + CO2</text>
        <dbReference type="Rhea" id="RHEA:26301"/>
        <dbReference type="ChEBI" id="CHEBI:15378"/>
        <dbReference type="ChEBI" id="CHEBI:15678"/>
        <dbReference type="ChEBI" id="CHEBI:16526"/>
        <dbReference type="ChEBI" id="CHEBI:58639"/>
        <dbReference type="EC" id="4.1.1.97"/>
    </reaction>
</comment>
<dbReference type="Pfam" id="PF09349">
    <property type="entry name" value="OHCU_decarbox"/>
    <property type="match status" value="1"/>
</dbReference>
<dbReference type="EC" id="4.1.1.97" evidence="3"/>
<evidence type="ECO:0000259" key="7">
    <source>
        <dbReference type="Pfam" id="PF09349"/>
    </source>
</evidence>
<sequence>MSLKELNLAPHEQAYDLFQSCCAAPGWIQGMIDGRPYANRDDMIDHCLSLWPTLSEADWLAAFEAHPKIGDVNSLRAKYANTKALASGEQAGAKSAPDEILARLKTGNDQYLEKFGFIFIVCATGKSAMEMLTLLEARLPNTRQEELKNAAKEQAKITELRLEKLV</sequence>
<dbReference type="NCBIfam" id="TIGR03180">
    <property type="entry name" value="UraD_2"/>
    <property type="match status" value="1"/>
</dbReference>
<feature type="domain" description="Oxo-4-hydroxy-4-carboxy-5-ureidoimidazoline decarboxylase" evidence="7">
    <location>
        <begin position="9"/>
        <end position="163"/>
    </location>
</feature>
<evidence type="ECO:0000256" key="2">
    <source>
        <dbReference type="ARBA" id="ARBA00004754"/>
    </source>
</evidence>
<evidence type="ECO:0000256" key="1">
    <source>
        <dbReference type="ARBA" id="ARBA00001163"/>
    </source>
</evidence>
<evidence type="ECO:0000256" key="6">
    <source>
        <dbReference type="ARBA" id="ARBA00023239"/>
    </source>
</evidence>
<dbReference type="PANTHER" id="PTHR43466:SF1">
    <property type="entry name" value="2-OXO-4-HYDROXY-4-CARBOXY-5-UREIDOIMIDAZOLINE DECARBOXYLASE-RELATED"/>
    <property type="match status" value="1"/>
</dbReference>
<evidence type="ECO:0000313" key="9">
    <source>
        <dbReference type="Proteomes" id="UP001168640"/>
    </source>
</evidence>
<dbReference type="NCBIfam" id="NF010372">
    <property type="entry name" value="PRK13798.1"/>
    <property type="match status" value="1"/>
</dbReference>
<keyword evidence="9" id="KW-1185">Reference proteome</keyword>
<dbReference type="Gene3D" id="1.10.3330.10">
    <property type="entry name" value="Oxo-4-hydroxy-4-carboxy-5-ureidoimidazoline decarboxylase"/>
    <property type="match status" value="1"/>
</dbReference>
<dbReference type="GO" id="GO:0051997">
    <property type="term" value="F:2-oxo-4-hydroxy-4-carboxy-5-ureidoimidazoline decarboxylase activity"/>
    <property type="evidence" value="ECO:0007669"/>
    <property type="project" value="UniProtKB-EC"/>
</dbReference>
<name>A0ABT8VZ00_9GAMM</name>
<accession>A0ABT8VZ00</accession>
<dbReference type="EMBL" id="JAUMIS010000001">
    <property type="protein sequence ID" value="MDO3721213.1"/>
    <property type="molecule type" value="Genomic_DNA"/>
</dbReference>
<reference evidence="8" key="1">
    <citation type="submission" date="2023-07" db="EMBL/GenBank/DDBJ databases">
        <title>Marinobacter sp. chi1 genome sequencing and assembly.</title>
        <authorList>
            <person name="Park S."/>
        </authorList>
    </citation>
    <scope>NUCLEOTIDE SEQUENCE</scope>
    <source>
        <strain evidence="8">Chi1</strain>
    </source>
</reference>
<dbReference type="RefSeq" id="WP_302909202.1">
    <property type="nucleotide sequence ID" value="NZ_JAUMIS010000001.1"/>
</dbReference>
<dbReference type="InterPro" id="IPR036778">
    <property type="entry name" value="OHCU_decarboxylase_sf"/>
</dbReference>
<keyword evidence="6 8" id="KW-0456">Lyase</keyword>
<gene>
    <name evidence="8" type="primary">uraD</name>
    <name evidence="8" type="ORF">QVZ43_05725</name>
</gene>